<dbReference type="SUPFAM" id="SSF48452">
    <property type="entry name" value="TPR-like"/>
    <property type="match status" value="1"/>
</dbReference>
<feature type="transmembrane region" description="Helical" evidence="1">
    <location>
        <begin position="212"/>
        <end position="232"/>
    </location>
</feature>
<reference evidence="2 3" key="1">
    <citation type="submission" date="2020-05" db="EMBL/GenBank/DDBJ databases">
        <title>Genome Sequencing of Type Strains.</title>
        <authorList>
            <person name="Lemaire J.F."/>
            <person name="Inderbitzin P."/>
            <person name="Gregorio O.A."/>
            <person name="Collins S.B."/>
            <person name="Wespe N."/>
            <person name="Knight-Connoni V."/>
        </authorList>
    </citation>
    <scope>NUCLEOTIDE SEQUENCE [LARGE SCALE GENOMIC DNA]</scope>
    <source>
        <strain evidence="2 3">ATCC 25174</strain>
    </source>
</reference>
<gene>
    <name evidence="2" type="ORF">HP550_11040</name>
</gene>
<sequence>MVQTPLRLAAAHAAEWRVDAEDELRDAVRACVSSGDPAQASDAWATVGDYLFDRARRGEASLAYAEAWVRAGTDADLLERALRGLVYTLTSPDDAVAQLASLAVLDRHGRRGELPDPAEHLRGVRMWPWQRLRVARALGSDAGARAEVERSLRPWRGRLPAFATDFVSGRLRFDAPDQVFECLREPARAKSYLMRGAEGAVERANSLLRRRIALLTLPVILVCVAVTALSAWPHTTAGWALVVVVGAGYLAAGAYAVLLLARLARGARLELEQLTFVDGLTSPTHDQACAILAGFAERRRPFGLLLRSFGTEASERLVPRIEDARTDRARWAEAMVAAGAPMQSAHAYTGDAPHSLTQLHGSSALERWLAEPTDPAVPFVTVTNPAALRAQAVLPRLDVAYDEWETAVLLLISAARVIIVEAGEATPGVLTELQFLASRGREPDTVVVIGTPREDHSWVFGARGGDEPLPSPGQLAADDPALASFAHILTEDEVLTIGSPDALVAAVLDVNGSQREAGLGVGLQAAVRMLDDGDLDGARDGLLHLVTLAQRQQEHAVEAEASFRLGLAYNRLGDDEGAVRWLRTASDLAAQHGPAEVEGLAAANLGSLLMRSAAPQDRDEALLRLTRAVSLQRTLDSTYDLAWSLRKLARLVEGEEHLRLARERVHVVDLLPDIHDRFDARTDLVLALDDAARAADDPTSLLATATEALDEMGRLVDDGADQEQLLVLPVLEVRIHEAAGRTERALDAARLALVRADEAGHEAVRAEMQAAVARLSRTV</sequence>
<keyword evidence="1" id="KW-0472">Membrane</keyword>
<dbReference type="RefSeq" id="WP_175347721.1">
    <property type="nucleotide sequence ID" value="NZ_JABMCI010000063.1"/>
</dbReference>
<keyword evidence="1" id="KW-0812">Transmembrane</keyword>
<keyword evidence="3" id="KW-1185">Reference proteome</keyword>
<feature type="transmembrane region" description="Helical" evidence="1">
    <location>
        <begin position="238"/>
        <end position="261"/>
    </location>
</feature>
<accession>A0A7Y6DXM2</accession>
<evidence type="ECO:0008006" key="4">
    <source>
        <dbReference type="Google" id="ProtNLM"/>
    </source>
</evidence>
<dbReference type="AlphaFoldDB" id="A0A7Y6DXM2"/>
<organism evidence="2 3">
    <name type="scientific">Cellulomonas humilata</name>
    <dbReference type="NCBI Taxonomy" id="144055"/>
    <lineage>
        <taxon>Bacteria</taxon>
        <taxon>Bacillati</taxon>
        <taxon>Actinomycetota</taxon>
        <taxon>Actinomycetes</taxon>
        <taxon>Micrococcales</taxon>
        <taxon>Cellulomonadaceae</taxon>
        <taxon>Cellulomonas</taxon>
    </lineage>
</organism>
<keyword evidence="1" id="KW-1133">Transmembrane helix</keyword>
<dbReference type="EMBL" id="JABMCI010000063">
    <property type="protein sequence ID" value="NUU17783.1"/>
    <property type="molecule type" value="Genomic_DNA"/>
</dbReference>
<comment type="caution">
    <text evidence="2">The sequence shown here is derived from an EMBL/GenBank/DDBJ whole genome shotgun (WGS) entry which is preliminary data.</text>
</comment>
<dbReference type="Proteomes" id="UP000565724">
    <property type="component" value="Unassembled WGS sequence"/>
</dbReference>
<dbReference type="Gene3D" id="1.25.40.10">
    <property type="entry name" value="Tetratricopeptide repeat domain"/>
    <property type="match status" value="1"/>
</dbReference>
<evidence type="ECO:0000313" key="2">
    <source>
        <dbReference type="EMBL" id="NUU17783.1"/>
    </source>
</evidence>
<proteinExistence type="predicted"/>
<dbReference type="InterPro" id="IPR011990">
    <property type="entry name" value="TPR-like_helical_dom_sf"/>
</dbReference>
<evidence type="ECO:0000256" key="1">
    <source>
        <dbReference type="SAM" id="Phobius"/>
    </source>
</evidence>
<evidence type="ECO:0000313" key="3">
    <source>
        <dbReference type="Proteomes" id="UP000565724"/>
    </source>
</evidence>
<name>A0A7Y6DXM2_9CELL</name>
<protein>
    <recommendedName>
        <fullName evidence="4">Tetratricopeptide repeat protein</fullName>
    </recommendedName>
</protein>